<gene>
    <name evidence="2" type="ORF">TSARBOMBA_150</name>
</gene>
<evidence type="ECO:0000313" key="3">
    <source>
        <dbReference type="Proteomes" id="UP000204602"/>
    </source>
</evidence>
<dbReference type="OrthoDB" id="2564at10239"/>
<dbReference type="EMBL" id="KT224359">
    <property type="protein sequence ID" value="ALA13184.1"/>
    <property type="molecule type" value="Genomic_DNA"/>
</dbReference>
<proteinExistence type="predicted"/>
<protein>
    <submittedName>
        <fullName evidence="2">DNA polymerase I</fullName>
    </submittedName>
</protein>
<dbReference type="Proteomes" id="UP000204602">
    <property type="component" value="Segment"/>
</dbReference>
<dbReference type="GO" id="GO:0016787">
    <property type="term" value="F:hydrolase activity"/>
    <property type="evidence" value="ECO:0007669"/>
    <property type="project" value="InterPro"/>
</dbReference>
<evidence type="ECO:0000259" key="1">
    <source>
        <dbReference type="Pfam" id="PF00149"/>
    </source>
</evidence>
<dbReference type="GeneID" id="26633414"/>
<dbReference type="Pfam" id="PF00149">
    <property type="entry name" value="Metallophos"/>
    <property type="match status" value="1"/>
</dbReference>
<dbReference type="KEGG" id="vg:26633414"/>
<sequence>MANERLTAQEKELLKQESGAYAVVMGYLMRERGKIAPAVFNKIIVKLGYAKVKNDELMSFANTVENDLEVKNLYLKAWNGHVNLDDIPHAFNEDKSIKEEDVFSYVTNYIMDKEDNATRLRELRKLQKDGTIMALLMKGLKKHLVEELKGLPRAKYLTTEPTKPQVGDKTLILALSDWHVGFISHDMHTGDHNFERLKTSIQEIVSYTLRTVQERDIKEVHVLFLGDLVENFSMRSTQSFDLEFTFAEQIAKGQQLLIDVLITLSKFVPVTFSMVAGNHDRFESDKKTAIFNNSVTYTVLENLIMLQEKLGQLPNVTITDNRKDVYRFDLDIAGQGIAGAHGDHLAKSNEKIPAFMTHGRQVDILFTGHLHSFKTIQESFTRLHLQVGSTIGENSYSRQGNYPTTTPSQQIVILTEGTKIPELIPLWLGHDGKLL</sequence>
<dbReference type="Gene3D" id="3.60.21.10">
    <property type="match status" value="1"/>
</dbReference>
<dbReference type="RefSeq" id="YP_009206965.1">
    <property type="nucleotide sequence ID" value="NC_028890.1"/>
</dbReference>
<evidence type="ECO:0000313" key="2">
    <source>
        <dbReference type="EMBL" id="ALA13184.1"/>
    </source>
</evidence>
<dbReference type="InterPro" id="IPR029052">
    <property type="entry name" value="Metallo-depent_PP-like"/>
</dbReference>
<name>A0A0K2D036_9CAUD</name>
<organism evidence="2 3">
    <name type="scientific">Bacillus phage TsarBomba</name>
    <dbReference type="NCBI Taxonomy" id="1690456"/>
    <lineage>
        <taxon>Viruses</taxon>
        <taxon>Duplodnaviria</taxon>
        <taxon>Heunggongvirae</taxon>
        <taxon>Uroviricota</taxon>
        <taxon>Caudoviricetes</taxon>
        <taxon>Herelleviridae</taxon>
        <taxon>Bastillevirinae</taxon>
        <taxon>Tsarbombavirus</taxon>
        <taxon>Tsarbombavirus tsarbomba</taxon>
    </lineage>
</organism>
<dbReference type="SUPFAM" id="SSF56300">
    <property type="entry name" value="Metallo-dependent phosphatases"/>
    <property type="match status" value="1"/>
</dbReference>
<reference evidence="2 3" key="1">
    <citation type="journal article" date="2015" name="Genome Announc.">
        <title>Complete Genome Sequence of Bacillus cereus Group Phage TsarBomba.</title>
        <authorList>
            <person name="Erill I."/>
            <person name="Caruso S.M."/>
        </authorList>
    </citation>
    <scope>NUCLEOTIDE SEQUENCE [LARGE SCALE GENOMIC DNA]</scope>
</reference>
<keyword evidence="3" id="KW-1185">Reference proteome</keyword>
<dbReference type="InterPro" id="IPR004843">
    <property type="entry name" value="Calcineurin-like_PHP"/>
</dbReference>
<feature type="domain" description="Calcineurin-like phosphoesterase" evidence="1">
    <location>
        <begin position="172"/>
        <end position="372"/>
    </location>
</feature>
<accession>A0A0K2D036</accession>